<gene>
    <name evidence="3" type="ORF">P4G45_06075</name>
    <name evidence="4" type="ORF">P8936_06050</name>
</gene>
<protein>
    <submittedName>
        <fullName evidence="3">Transposase</fullName>
    </submittedName>
</protein>
<dbReference type="GO" id="GO:0004803">
    <property type="term" value="F:transposase activity"/>
    <property type="evidence" value="ECO:0007669"/>
    <property type="project" value="InterPro"/>
</dbReference>
<dbReference type="PANTHER" id="PTHR33055:SF13">
    <property type="entry name" value="TRANSPOSASE"/>
    <property type="match status" value="1"/>
</dbReference>
<feature type="compositionally biased region" description="Basic and acidic residues" evidence="1">
    <location>
        <begin position="136"/>
        <end position="150"/>
    </location>
</feature>
<dbReference type="PANTHER" id="PTHR33055">
    <property type="entry name" value="TRANSPOSASE FOR INSERTION SEQUENCE ELEMENT IS1111A"/>
    <property type="match status" value="1"/>
</dbReference>
<evidence type="ECO:0000313" key="3">
    <source>
        <dbReference type="EMBL" id="XBH11290.1"/>
    </source>
</evidence>
<dbReference type="InterPro" id="IPR047650">
    <property type="entry name" value="Transpos_IS110"/>
</dbReference>
<dbReference type="AlphaFoldDB" id="A0AAU7D167"/>
<dbReference type="EMBL" id="CP121194">
    <property type="protein sequence ID" value="XBH11290.1"/>
    <property type="molecule type" value="Genomic_DNA"/>
</dbReference>
<dbReference type="RefSeq" id="WP_348268779.1">
    <property type="nucleotide sequence ID" value="NZ_CP121194.1"/>
</dbReference>
<dbReference type="Pfam" id="PF01548">
    <property type="entry name" value="DEDD_Tnp_IS110"/>
    <property type="match status" value="1"/>
</dbReference>
<dbReference type="GO" id="GO:0003677">
    <property type="term" value="F:DNA binding"/>
    <property type="evidence" value="ECO:0007669"/>
    <property type="project" value="InterPro"/>
</dbReference>
<evidence type="ECO:0000256" key="1">
    <source>
        <dbReference type="SAM" id="MobiDB-lite"/>
    </source>
</evidence>
<feature type="domain" description="Transposase IS110-like N-terminal" evidence="2">
    <location>
        <begin position="11"/>
        <end position="130"/>
    </location>
</feature>
<name>A0AAU7D167_9BACT</name>
<reference evidence="3" key="1">
    <citation type="submission" date="2023-03" db="EMBL/GenBank/DDBJ databases">
        <title>Edaphobacter sp.</title>
        <authorList>
            <person name="Huber K.J."/>
            <person name="Papendorf J."/>
            <person name="Pilke C."/>
            <person name="Bunk B."/>
            <person name="Sproeer C."/>
            <person name="Pester M."/>
        </authorList>
    </citation>
    <scope>NUCLEOTIDE SEQUENCE</scope>
    <source>
        <strain evidence="3">DSM 109919</strain>
        <strain evidence="4">DSM 109920</strain>
    </source>
</reference>
<evidence type="ECO:0000259" key="2">
    <source>
        <dbReference type="Pfam" id="PF01548"/>
    </source>
</evidence>
<accession>A0AAU7D167</accession>
<evidence type="ECO:0000313" key="4">
    <source>
        <dbReference type="EMBL" id="XBH14719.1"/>
    </source>
</evidence>
<dbReference type="GO" id="GO:0006313">
    <property type="term" value="P:DNA transposition"/>
    <property type="evidence" value="ECO:0007669"/>
    <property type="project" value="InterPro"/>
</dbReference>
<dbReference type="KEGG" id="epl:P4G45_06075"/>
<sequence>MCRPWVRLRFLGLDVHGETIAVAVAEPDGEVRSLGTIPNRAESIRKLINKLGSAAKLRACYEAGPTGYVVYWQLAELDIQCEVVAPTLVPVKAGDRVKTDRRDAEKLARCYRSGDLTAVWVPDEGSDALCDRLDRTRDNSQRQLPTDHDYAVPTRKYQTDQSSPKTAPTARSVFGKRSANHRNKLTDLAQLTRSLISGQCTY</sequence>
<feature type="region of interest" description="Disordered" evidence="1">
    <location>
        <begin position="136"/>
        <end position="170"/>
    </location>
</feature>
<accession>A0AAU7DA68</accession>
<dbReference type="EMBL" id="CP121195">
    <property type="protein sequence ID" value="XBH14719.1"/>
    <property type="molecule type" value="Genomic_DNA"/>
</dbReference>
<dbReference type="InterPro" id="IPR002525">
    <property type="entry name" value="Transp_IS110-like_N"/>
</dbReference>
<proteinExistence type="predicted"/>
<organism evidence="3">
    <name type="scientific">Edaphobacter paludis</name>
    <dbReference type="NCBI Taxonomy" id="3035702"/>
    <lineage>
        <taxon>Bacteria</taxon>
        <taxon>Pseudomonadati</taxon>
        <taxon>Acidobacteriota</taxon>
        <taxon>Terriglobia</taxon>
        <taxon>Terriglobales</taxon>
        <taxon>Acidobacteriaceae</taxon>
        <taxon>Edaphobacter</taxon>
    </lineage>
</organism>